<dbReference type="AlphaFoldDB" id="A0A7C4AQJ4"/>
<feature type="compositionally biased region" description="Pro residues" evidence="1">
    <location>
        <begin position="323"/>
        <end position="336"/>
    </location>
</feature>
<keyword evidence="2" id="KW-0732">Signal</keyword>
<reference evidence="3" key="1">
    <citation type="journal article" date="2020" name="mSystems">
        <title>Genome- and Community-Level Interaction Insights into Carbon Utilization and Element Cycling Functions of Hydrothermarchaeota in Hydrothermal Sediment.</title>
        <authorList>
            <person name="Zhou Z."/>
            <person name="Liu Y."/>
            <person name="Xu W."/>
            <person name="Pan J."/>
            <person name="Luo Z.H."/>
            <person name="Li M."/>
        </authorList>
    </citation>
    <scope>NUCLEOTIDE SEQUENCE [LARGE SCALE GENOMIC DNA]</scope>
    <source>
        <strain evidence="3">SpSt-769</strain>
    </source>
</reference>
<feature type="region of interest" description="Disordered" evidence="1">
    <location>
        <begin position="271"/>
        <end position="343"/>
    </location>
</feature>
<dbReference type="EMBL" id="DTGT01000076">
    <property type="protein sequence ID" value="HGH60126.1"/>
    <property type="molecule type" value="Genomic_DNA"/>
</dbReference>
<evidence type="ECO:0000256" key="1">
    <source>
        <dbReference type="SAM" id="MobiDB-lite"/>
    </source>
</evidence>
<organism evidence="3">
    <name type="scientific">Desulfomonile tiedjei</name>
    <dbReference type="NCBI Taxonomy" id="2358"/>
    <lineage>
        <taxon>Bacteria</taxon>
        <taxon>Pseudomonadati</taxon>
        <taxon>Thermodesulfobacteriota</taxon>
        <taxon>Desulfomonilia</taxon>
        <taxon>Desulfomonilales</taxon>
        <taxon>Desulfomonilaceae</taxon>
        <taxon>Desulfomonile</taxon>
    </lineage>
</organism>
<comment type="caution">
    <text evidence="3">The sequence shown here is derived from an EMBL/GenBank/DDBJ whole genome shotgun (WGS) entry which is preliminary data.</text>
</comment>
<sequence>MNILNKKVRLSLSLALATLFLPLSASFGDRLYAPPYLWDRHIAEKTDPVDIANTHLGIPYRDDGAIDDQGFFTTFADPTKFFDTPGLNCSGLVLSISRFLFNKNWTLQEATRDRQGNSGPNSPLGKDWDFGWDLIFNITDVTTRRVMLPDYSPVNLDSADGRSLRGFDLHDTAAWRTLMKRFVPGRVYLGSISRIAPEQNNRLLHYHVVIIIPDKSGGVYLYHATRRSNVHRINIATPQGLQRFLAQFRGNRHDTKKILLVEAVLPEIVVGEETPPQGPPPSSTKGSEQPPAPPSAQTQLPPLGSPSGANVSQPEKDKGAAPTSPPESPVAPPPSMPTSAAQKPEPQLVINHLSGKVFRSIPGLVTHVPAFADDAKTSLRFWFQNRAAQARNLEIYLKTPTGDVQYRGTIPANNDDFRVVFPKDFGAAASQSLRQGDYLVEYRIDGQQWCGDLFEVALPREAQPKITNVKFPAQVQAGKTFTVYVEAKNLGAESDYGGITVSSPNPAALKIIGAKQGKVYGPGSTVLSVTSDRIKTKVPMAERWIELWGEGKSYELEVQVQALKPGVYPLFIRCALRGVNVKSSVILMDPSTSETVDQQGFPVYVYDVTVK</sequence>
<accession>A0A7C4AQJ4</accession>
<protein>
    <submittedName>
        <fullName evidence="3">Uncharacterized protein</fullName>
    </submittedName>
</protein>
<proteinExistence type="predicted"/>
<gene>
    <name evidence="3" type="ORF">ENV54_02370</name>
</gene>
<evidence type="ECO:0000313" key="3">
    <source>
        <dbReference type="EMBL" id="HGH60126.1"/>
    </source>
</evidence>
<evidence type="ECO:0000256" key="2">
    <source>
        <dbReference type="SAM" id="SignalP"/>
    </source>
</evidence>
<name>A0A7C4AQJ4_9BACT</name>
<feature type="signal peptide" evidence="2">
    <location>
        <begin position="1"/>
        <end position="25"/>
    </location>
</feature>
<feature type="chain" id="PRO_5028287392" evidence="2">
    <location>
        <begin position="26"/>
        <end position="611"/>
    </location>
</feature>